<evidence type="ECO:0000259" key="3">
    <source>
        <dbReference type="Pfam" id="PF00561"/>
    </source>
</evidence>
<keyword evidence="1" id="KW-0378">Hydrolase</keyword>
<reference evidence="5" key="1">
    <citation type="submission" date="2016-11" db="EMBL/GenBank/DDBJ databases">
        <authorList>
            <person name="Varghese N."/>
            <person name="Submissions S."/>
        </authorList>
    </citation>
    <scope>NUCLEOTIDE SEQUENCE [LARGE SCALE GENOMIC DNA]</scope>
    <source>
        <strain evidence="5">DSM 26884</strain>
    </source>
</reference>
<organism evidence="4 5">
    <name type="scientific">Bacteroides stercorirosoris</name>
    <dbReference type="NCBI Taxonomy" id="871324"/>
    <lineage>
        <taxon>Bacteria</taxon>
        <taxon>Pseudomonadati</taxon>
        <taxon>Bacteroidota</taxon>
        <taxon>Bacteroidia</taxon>
        <taxon>Bacteroidales</taxon>
        <taxon>Bacteroidaceae</taxon>
        <taxon>Bacteroides</taxon>
    </lineage>
</organism>
<accession>A0A1M6GVT2</accession>
<dbReference type="GeneID" id="92712808"/>
<feature type="signal peptide" evidence="2">
    <location>
        <begin position="1"/>
        <end position="21"/>
    </location>
</feature>
<dbReference type="GO" id="GO:0016020">
    <property type="term" value="C:membrane"/>
    <property type="evidence" value="ECO:0007669"/>
    <property type="project" value="TreeGrafter"/>
</dbReference>
<dbReference type="SUPFAM" id="SSF53474">
    <property type="entry name" value="alpha/beta-Hydrolases"/>
    <property type="match status" value="1"/>
</dbReference>
<name>A0A1M6GVT2_9BACE</name>
<dbReference type="AlphaFoldDB" id="A0A1M6GVT2"/>
<sequence>MIMKKLFFILVAFFASSFSLAQDYPFSVVKSGTGKQAIVFIPGFACSGDVWKESVEVLKEDYTCYVLTMAGFSGVAPEENPSFESWKMQIARFIKEKNIEKPILIGHSMGGGLALAIAADFPYLAVKIVVVDALPCLMALSNPEFKPVPAKDCSEMINRITAMNEEQFAQMQRMSAASLTTDSSKFDEIVSWGLKSDRETFAKMYCDFSNTDLRERIKSITVPSLILLEPHFRNIETVIKEQYKKLPTVQFAYANKGLHFVMFDDKEWFMNQIREFIKE</sequence>
<dbReference type="InterPro" id="IPR050266">
    <property type="entry name" value="AB_hydrolase_sf"/>
</dbReference>
<dbReference type="InterPro" id="IPR000073">
    <property type="entry name" value="AB_hydrolase_1"/>
</dbReference>
<evidence type="ECO:0000256" key="1">
    <source>
        <dbReference type="ARBA" id="ARBA00022801"/>
    </source>
</evidence>
<proteinExistence type="predicted"/>
<dbReference type="Proteomes" id="UP000184192">
    <property type="component" value="Unassembled WGS sequence"/>
</dbReference>
<dbReference type="Gene3D" id="3.40.50.1820">
    <property type="entry name" value="alpha/beta hydrolase"/>
    <property type="match status" value="1"/>
</dbReference>
<keyword evidence="5" id="KW-1185">Reference proteome</keyword>
<dbReference type="GO" id="GO:0016787">
    <property type="term" value="F:hydrolase activity"/>
    <property type="evidence" value="ECO:0007669"/>
    <property type="project" value="UniProtKB-KW"/>
</dbReference>
<dbReference type="InterPro" id="IPR029058">
    <property type="entry name" value="AB_hydrolase_fold"/>
</dbReference>
<dbReference type="EMBL" id="FQZN01000016">
    <property type="protein sequence ID" value="SHJ14051.1"/>
    <property type="molecule type" value="Genomic_DNA"/>
</dbReference>
<protein>
    <submittedName>
        <fullName evidence="4">Pimeloyl-ACP methyl ester carboxylesterase</fullName>
    </submittedName>
</protein>
<evidence type="ECO:0000256" key="2">
    <source>
        <dbReference type="SAM" id="SignalP"/>
    </source>
</evidence>
<dbReference type="PANTHER" id="PTHR43798:SF31">
    <property type="entry name" value="AB HYDROLASE SUPERFAMILY PROTEIN YCLE"/>
    <property type="match status" value="1"/>
</dbReference>
<evidence type="ECO:0000313" key="4">
    <source>
        <dbReference type="EMBL" id="SHJ14051.1"/>
    </source>
</evidence>
<evidence type="ECO:0000313" key="5">
    <source>
        <dbReference type="Proteomes" id="UP000184192"/>
    </source>
</evidence>
<gene>
    <name evidence="4" type="ORF">SAMN05444350_11689</name>
</gene>
<feature type="domain" description="AB hydrolase-1" evidence="3">
    <location>
        <begin position="37"/>
        <end position="167"/>
    </location>
</feature>
<dbReference type="Pfam" id="PF00561">
    <property type="entry name" value="Abhydrolase_1"/>
    <property type="match status" value="1"/>
</dbReference>
<dbReference type="eggNOG" id="COG0596">
    <property type="taxonomic scope" value="Bacteria"/>
</dbReference>
<dbReference type="PANTHER" id="PTHR43798">
    <property type="entry name" value="MONOACYLGLYCEROL LIPASE"/>
    <property type="match status" value="1"/>
</dbReference>
<keyword evidence="2" id="KW-0732">Signal</keyword>
<dbReference type="RefSeq" id="WP_034523956.1">
    <property type="nucleotide sequence ID" value="NZ_FQZN01000016.1"/>
</dbReference>
<feature type="chain" id="PRO_5009917884" evidence="2">
    <location>
        <begin position="22"/>
        <end position="279"/>
    </location>
</feature>